<comment type="cofactor">
    <cofactor evidence="1 8">
        <name>Mg(2+)</name>
        <dbReference type="ChEBI" id="CHEBI:18420"/>
    </cofactor>
</comment>
<keyword evidence="5 8" id="KW-0378">Hydrolase</keyword>
<dbReference type="GO" id="GO:0016787">
    <property type="term" value="F:hydrolase activity"/>
    <property type="evidence" value="ECO:0007669"/>
    <property type="project" value="UniProtKB-KW"/>
</dbReference>
<protein>
    <recommendedName>
        <fullName evidence="8">Ribonuclease VapC</fullName>
        <shortName evidence="8">RNase VapC</shortName>
        <ecNumber evidence="8">3.1.-.-</ecNumber>
    </recommendedName>
    <alternativeName>
        <fullName evidence="8">Toxin VapC</fullName>
    </alternativeName>
</protein>
<evidence type="ECO:0000256" key="5">
    <source>
        <dbReference type="ARBA" id="ARBA00022801"/>
    </source>
</evidence>
<evidence type="ECO:0000256" key="4">
    <source>
        <dbReference type="ARBA" id="ARBA00022723"/>
    </source>
</evidence>
<feature type="binding site" evidence="8">
    <location>
        <position position="103"/>
    </location>
    <ligand>
        <name>Mg(2+)</name>
        <dbReference type="ChEBI" id="CHEBI:18420"/>
    </ligand>
</feature>
<dbReference type="AlphaFoldDB" id="A0A368XZR4"/>
<sequence>MARAAVRYLLDTNICIYIAKSQPPAVRRHFERHALGSLAMSAITVGELRFGAEKSQARDRALATIAQLVLTIQPCPLPVAAAEHYGDIRACLQRLGQPIGNNDLWLAAHARAEGWVLVTHNTRELTRVPGLRLEDWAEAPAGG</sequence>
<accession>A0A368XZR4</accession>
<feature type="binding site" evidence="8">
    <location>
        <position position="11"/>
    </location>
    <ligand>
        <name>Mg(2+)</name>
        <dbReference type="ChEBI" id="CHEBI:18420"/>
    </ligand>
</feature>
<keyword evidence="10" id="KW-0255">Endonuclease</keyword>
<keyword evidence="2 8" id="KW-1277">Toxin-antitoxin system</keyword>
<dbReference type="Proteomes" id="UP000252884">
    <property type="component" value="Unassembled WGS sequence"/>
</dbReference>
<dbReference type="SUPFAM" id="SSF88723">
    <property type="entry name" value="PIN domain-like"/>
    <property type="match status" value="1"/>
</dbReference>
<organism evidence="10 11">
    <name type="scientific">Pseudorhodoferax soli</name>
    <dbReference type="NCBI Taxonomy" id="545864"/>
    <lineage>
        <taxon>Bacteria</taxon>
        <taxon>Pseudomonadati</taxon>
        <taxon>Pseudomonadota</taxon>
        <taxon>Betaproteobacteria</taxon>
        <taxon>Burkholderiales</taxon>
        <taxon>Comamonadaceae</taxon>
    </lineage>
</organism>
<dbReference type="PANTHER" id="PTHR33653:SF1">
    <property type="entry name" value="RIBONUCLEASE VAPC2"/>
    <property type="match status" value="1"/>
</dbReference>
<keyword evidence="4 8" id="KW-0479">Metal-binding</keyword>
<evidence type="ECO:0000259" key="9">
    <source>
        <dbReference type="Pfam" id="PF01850"/>
    </source>
</evidence>
<dbReference type="GO" id="GO:0004540">
    <property type="term" value="F:RNA nuclease activity"/>
    <property type="evidence" value="ECO:0007669"/>
    <property type="project" value="InterPro"/>
</dbReference>
<dbReference type="EMBL" id="QPJK01000004">
    <property type="protein sequence ID" value="RCW71504.1"/>
    <property type="molecule type" value="Genomic_DNA"/>
</dbReference>
<evidence type="ECO:0000256" key="2">
    <source>
        <dbReference type="ARBA" id="ARBA00022649"/>
    </source>
</evidence>
<evidence type="ECO:0000256" key="6">
    <source>
        <dbReference type="ARBA" id="ARBA00022842"/>
    </source>
</evidence>
<comment type="function">
    <text evidence="8">Toxic component of a toxin-antitoxin (TA) system. An RNase.</text>
</comment>
<dbReference type="RefSeq" id="WP_114468721.1">
    <property type="nucleotide sequence ID" value="NZ_QPJK01000004.1"/>
</dbReference>
<dbReference type="Gene3D" id="3.40.50.1010">
    <property type="entry name" value="5'-nuclease"/>
    <property type="match status" value="1"/>
</dbReference>
<keyword evidence="8" id="KW-0800">Toxin</keyword>
<dbReference type="OrthoDB" id="9796690at2"/>
<proteinExistence type="inferred from homology"/>
<dbReference type="GO" id="GO:0004519">
    <property type="term" value="F:endonuclease activity"/>
    <property type="evidence" value="ECO:0007669"/>
    <property type="project" value="UniProtKB-KW"/>
</dbReference>
<dbReference type="CDD" id="cd18735">
    <property type="entry name" value="PIN_HiVapC1-like"/>
    <property type="match status" value="1"/>
</dbReference>
<dbReference type="PANTHER" id="PTHR33653">
    <property type="entry name" value="RIBONUCLEASE VAPC2"/>
    <property type="match status" value="1"/>
</dbReference>
<gene>
    <name evidence="8" type="primary">vapC</name>
    <name evidence="10" type="ORF">DES41_104324</name>
</gene>
<dbReference type="InterPro" id="IPR002716">
    <property type="entry name" value="PIN_dom"/>
</dbReference>
<evidence type="ECO:0000256" key="7">
    <source>
        <dbReference type="ARBA" id="ARBA00038093"/>
    </source>
</evidence>
<reference evidence="10 11" key="1">
    <citation type="submission" date="2018-07" db="EMBL/GenBank/DDBJ databases">
        <title>Genomic Encyclopedia of Type Strains, Phase IV (KMG-IV): sequencing the most valuable type-strain genomes for metagenomic binning, comparative biology and taxonomic classification.</title>
        <authorList>
            <person name="Goeker M."/>
        </authorList>
    </citation>
    <scope>NUCLEOTIDE SEQUENCE [LARGE SCALE GENOMIC DNA]</scope>
    <source>
        <strain evidence="10 11">DSM 21634</strain>
    </source>
</reference>
<dbReference type="EC" id="3.1.-.-" evidence="8"/>
<dbReference type="InterPro" id="IPR022907">
    <property type="entry name" value="VapC_family"/>
</dbReference>
<evidence type="ECO:0000256" key="3">
    <source>
        <dbReference type="ARBA" id="ARBA00022722"/>
    </source>
</evidence>
<keyword evidence="3 8" id="KW-0540">Nuclease</keyword>
<evidence type="ECO:0000256" key="8">
    <source>
        <dbReference type="HAMAP-Rule" id="MF_00265"/>
    </source>
</evidence>
<feature type="domain" description="PIN" evidence="9">
    <location>
        <begin position="8"/>
        <end position="129"/>
    </location>
</feature>
<dbReference type="Pfam" id="PF01850">
    <property type="entry name" value="PIN"/>
    <property type="match status" value="1"/>
</dbReference>
<evidence type="ECO:0000313" key="10">
    <source>
        <dbReference type="EMBL" id="RCW71504.1"/>
    </source>
</evidence>
<dbReference type="GO" id="GO:0090729">
    <property type="term" value="F:toxin activity"/>
    <property type="evidence" value="ECO:0007669"/>
    <property type="project" value="UniProtKB-KW"/>
</dbReference>
<dbReference type="InterPro" id="IPR029060">
    <property type="entry name" value="PIN-like_dom_sf"/>
</dbReference>
<dbReference type="HAMAP" id="MF_00265">
    <property type="entry name" value="VapC_Nob1"/>
    <property type="match status" value="1"/>
</dbReference>
<keyword evidence="11" id="KW-1185">Reference proteome</keyword>
<keyword evidence="6 8" id="KW-0460">Magnesium</keyword>
<dbReference type="InterPro" id="IPR050556">
    <property type="entry name" value="Type_II_TA_system_RNase"/>
</dbReference>
<comment type="similarity">
    <text evidence="7 8">Belongs to the PINc/VapC protein family.</text>
</comment>
<evidence type="ECO:0000313" key="11">
    <source>
        <dbReference type="Proteomes" id="UP000252884"/>
    </source>
</evidence>
<name>A0A368XZR4_9BURK</name>
<evidence type="ECO:0000256" key="1">
    <source>
        <dbReference type="ARBA" id="ARBA00001946"/>
    </source>
</evidence>
<dbReference type="GO" id="GO:0000287">
    <property type="term" value="F:magnesium ion binding"/>
    <property type="evidence" value="ECO:0007669"/>
    <property type="project" value="UniProtKB-UniRule"/>
</dbReference>
<comment type="caution">
    <text evidence="10">The sequence shown here is derived from an EMBL/GenBank/DDBJ whole genome shotgun (WGS) entry which is preliminary data.</text>
</comment>